<reference evidence="5" key="1">
    <citation type="journal article" date="2019" name="Int. J. Syst. Evol. Microbiol.">
        <title>The Global Catalogue of Microorganisms (GCM) 10K type strain sequencing project: providing services to taxonomists for standard genome sequencing and annotation.</title>
        <authorList>
            <consortium name="The Broad Institute Genomics Platform"/>
            <consortium name="The Broad Institute Genome Sequencing Center for Infectious Disease"/>
            <person name="Wu L."/>
            <person name="Ma J."/>
        </authorList>
    </citation>
    <scope>NUCLEOTIDE SEQUENCE [LARGE SCALE GENOMIC DNA]</scope>
    <source>
        <strain evidence="5">CECT 7069</strain>
    </source>
</reference>
<name>A0ABT8BIG1_9HYPH</name>
<comment type="caution">
    <text evidence="4">The sequence shown here is derived from an EMBL/GenBank/DDBJ whole genome shotgun (WGS) entry which is preliminary data.</text>
</comment>
<feature type="domain" description="Type II/III secretion system secretin-like" evidence="2">
    <location>
        <begin position="257"/>
        <end position="422"/>
    </location>
</feature>
<dbReference type="InterPro" id="IPR001775">
    <property type="entry name" value="GspD/PilQ"/>
</dbReference>
<accession>A0ABT8BIG1</accession>
<evidence type="ECO:0000259" key="2">
    <source>
        <dbReference type="Pfam" id="PF00263"/>
    </source>
</evidence>
<evidence type="ECO:0000256" key="1">
    <source>
        <dbReference type="RuleBase" id="RU004003"/>
    </source>
</evidence>
<feature type="domain" description="Pilus formation protein N-terminal" evidence="3">
    <location>
        <begin position="40"/>
        <end position="107"/>
    </location>
</feature>
<evidence type="ECO:0000313" key="5">
    <source>
        <dbReference type="Proteomes" id="UP001224644"/>
    </source>
</evidence>
<proteinExistence type="inferred from homology"/>
<comment type="similarity">
    <text evidence="1">Belongs to the bacterial secretin family.</text>
</comment>
<gene>
    <name evidence="4" type="ORF">QWZ12_15055</name>
</gene>
<organism evidence="4 5">
    <name type="scientific">Methylobacterium adhaesivum</name>
    <dbReference type="NCBI Taxonomy" id="333297"/>
    <lineage>
        <taxon>Bacteria</taxon>
        <taxon>Pseudomonadati</taxon>
        <taxon>Pseudomonadota</taxon>
        <taxon>Alphaproteobacteria</taxon>
        <taxon>Hyphomicrobiales</taxon>
        <taxon>Methylobacteriaceae</taxon>
        <taxon>Methylobacterium</taxon>
    </lineage>
</organism>
<dbReference type="Pfam" id="PF00263">
    <property type="entry name" value="Secretin"/>
    <property type="match status" value="1"/>
</dbReference>
<dbReference type="InterPro" id="IPR004846">
    <property type="entry name" value="T2SS/T3SS_dom"/>
</dbReference>
<dbReference type="RefSeq" id="WP_238227542.1">
    <property type="nucleotide sequence ID" value="NZ_BPQD01000029.1"/>
</dbReference>
<keyword evidence="5" id="KW-1185">Reference proteome</keyword>
<dbReference type="PANTHER" id="PTHR30332">
    <property type="entry name" value="PROBABLE GENERAL SECRETION PATHWAY PROTEIN D"/>
    <property type="match status" value="1"/>
</dbReference>
<dbReference type="InterPro" id="IPR032789">
    <property type="entry name" value="T2SS-T3SS_pil_N"/>
</dbReference>
<sequence>MFDLVMVVSLTAGLVPAQVGPAEAQVRAVPRTGGNAILSRLKLTVNKSQTVKVDSAFADVLVGSSDIADVVPISDRTLYVLGKRAGTTNVSLIDSERKLVGLIDVEVRPDTGVIESQVRQSTGDSGLRVESQGERVILGGVAGDAVSVDRAMQVAPPGTLNLTRVRSPQQVMLKVRFVEVNRNAGRELGARFEFGGRRTLASVGAYGAANPVSSSGGVISGIVGSAVNAATTGGVPFASLVQGFRGNAGQLDLFVSALETKGLLRRLAEPNLIAMSGDRAEFLAGGEIPIPIANQSLNGAPQITVSYKEFGVKLGFTPTVLRNGMIHLQLEPEVSDIDPTLAVAVGGGISVPGLTKRRAKTNVELRDGQSFAIAGLLQTNSTRSIDQLPWLGSIPVLGALFRSSEFQERETELVVIVTPSLVNPARPGQMLTTPIDTSVPANDVDFFVNGKTELRRNMRQFVNQRGGAIGPYGHILPETQLPTAVAVPRGTVQVLN</sequence>
<dbReference type="EMBL" id="JAUFPX010000014">
    <property type="protein sequence ID" value="MDN3591919.1"/>
    <property type="molecule type" value="Genomic_DNA"/>
</dbReference>
<evidence type="ECO:0000313" key="4">
    <source>
        <dbReference type="EMBL" id="MDN3591919.1"/>
    </source>
</evidence>
<evidence type="ECO:0000259" key="3">
    <source>
        <dbReference type="Pfam" id="PF13629"/>
    </source>
</evidence>
<dbReference type="PANTHER" id="PTHR30332:SF17">
    <property type="entry name" value="TYPE IV PILIATION SYSTEM PROTEIN DR_0774-RELATED"/>
    <property type="match status" value="1"/>
</dbReference>
<protein>
    <submittedName>
        <fullName evidence="4">Type II and III secretion system protein family protein</fullName>
    </submittedName>
</protein>
<dbReference type="Proteomes" id="UP001224644">
    <property type="component" value="Unassembled WGS sequence"/>
</dbReference>
<dbReference type="InterPro" id="IPR050810">
    <property type="entry name" value="Bact_Secretion_Sys_Channel"/>
</dbReference>
<dbReference type="Pfam" id="PF13629">
    <property type="entry name" value="T2SS-T3SS_pil_N"/>
    <property type="match status" value="1"/>
</dbReference>
<dbReference type="PRINTS" id="PR00811">
    <property type="entry name" value="BCTERIALGSPD"/>
</dbReference>